<dbReference type="GO" id="GO:0016652">
    <property type="term" value="F:oxidoreductase activity, acting on NAD(P)H as acceptor"/>
    <property type="evidence" value="ECO:0007669"/>
    <property type="project" value="UniProtKB-UniRule"/>
</dbReference>
<keyword evidence="1 6" id="KW-0285">Flavoprotein</keyword>
<dbReference type="AlphaFoldDB" id="A0A1E5PX83"/>
<evidence type="ECO:0000256" key="3">
    <source>
        <dbReference type="ARBA" id="ARBA00023002"/>
    </source>
</evidence>
<comment type="caution">
    <text evidence="8">The sequence shown here is derived from an EMBL/GenBank/DDBJ whole genome shotgun (WGS) entry which is preliminary data.</text>
</comment>
<dbReference type="InterPro" id="IPR003680">
    <property type="entry name" value="Flavodoxin_fold"/>
</dbReference>
<dbReference type="InterPro" id="IPR029039">
    <property type="entry name" value="Flavoprotein-like_sf"/>
</dbReference>
<dbReference type="HAMAP" id="MF_01216">
    <property type="entry name" value="Azoreductase_type1"/>
    <property type="match status" value="1"/>
</dbReference>
<comment type="subunit">
    <text evidence="6">Homodimer.</text>
</comment>
<dbReference type="Gene3D" id="3.40.50.360">
    <property type="match status" value="1"/>
</dbReference>
<dbReference type="Pfam" id="PF02525">
    <property type="entry name" value="Flavodoxin_2"/>
    <property type="match status" value="1"/>
</dbReference>
<dbReference type="EC" id="1.6.5.-" evidence="6"/>
<evidence type="ECO:0000256" key="5">
    <source>
        <dbReference type="ARBA" id="ARBA00048542"/>
    </source>
</evidence>
<sequence length="208" mass="22516">MSHLLHVDSSFGTQSVSRELTGYFAAEWRKNHPGTGYVHRDLAAEPVPHISHAVHQSLLYPDAEHGQSAEERDLTAAITREVLEASVIVLGVPMHNYAVPTTLKAWLDRIVHPGHMVMPGNTGPLSGKTVVAVLARGGSYAPGTPREHHDFQQPYLKAILQSVGLGEDLTFVTAEFTMAAVAPQMAHLKPMGEASLKTAYDTLAKLAQ</sequence>
<reference evidence="8 9" key="1">
    <citation type="submission" date="2016-08" db="EMBL/GenBank/DDBJ databases">
        <title>The complete genome of Streptomyces subrutilus 10-1-1.</title>
        <authorList>
            <person name="Chen X."/>
        </authorList>
    </citation>
    <scope>NUCLEOTIDE SEQUENCE [LARGE SCALE GENOMIC DNA]</scope>
    <source>
        <strain evidence="8 9">10-1-1</strain>
    </source>
</reference>
<accession>A0A1E5PX83</accession>
<dbReference type="OrthoDB" id="9805013at2"/>
<dbReference type="PANTHER" id="PTHR43741:SF4">
    <property type="entry name" value="FMN-DEPENDENT NADH:QUINONE OXIDOREDUCTASE"/>
    <property type="match status" value="1"/>
</dbReference>
<feature type="binding site" evidence="6">
    <location>
        <position position="10"/>
    </location>
    <ligand>
        <name>FMN</name>
        <dbReference type="ChEBI" id="CHEBI:58210"/>
    </ligand>
</feature>
<evidence type="ECO:0000256" key="6">
    <source>
        <dbReference type="HAMAP-Rule" id="MF_01216"/>
    </source>
</evidence>
<dbReference type="RefSeq" id="WP_069922299.1">
    <property type="nucleotide sequence ID" value="NZ_MEHK01000001.1"/>
</dbReference>
<comment type="function">
    <text evidence="6">Quinone reductase that provides resistance to thiol-specific stress caused by electrophilic quinones.</text>
</comment>
<comment type="function">
    <text evidence="6">Also exhibits azoreductase activity. Catalyzes the reductive cleavage of the azo bond in aromatic azo compounds to the corresponding amines.</text>
</comment>
<dbReference type="EMBL" id="MEHK01000001">
    <property type="protein sequence ID" value="OEJ34103.1"/>
    <property type="molecule type" value="Genomic_DNA"/>
</dbReference>
<evidence type="ECO:0000256" key="4">
    <source>
        <dbReference type="ARBA" id="ARBA00023027"/>
    </source>
</evidence>
<dbReference type="SUPFAM" id="SSF52218">
    <property type="entry name" value="Flavoproteins"/>
    <property type="match status" value="1"/>
</dbReference>
<keyword evidence="2 6" id="KW-0288">FMN</keyword>
<evidence type="ECO:0000313" key="8">
    <source>
        <dbReference type="EMBL" id="OEJ34103.1"/>
    </source>
</evidence>
<comment type="catalytic activity">
    <reaction evidence="6">
        <text>2 a quinone + NADH + H(+) = 2 a 1,4-benzosemiquinone + NAD(+)</text>
        <dbReference type="Rhea" id="RHEA:65952"/>
        <dbReference type="ChEBI" id="CHEBI:15378"/>
        <dbReference type="ChEBI" id="CHEBI:57540"/>
        <dbReference type="ChEBI" id="CHEBI:57945"/>
        <dbReference type="ChEBI" id="CHEBI:132124"/>
        <dbReference type="ChEBI" id="CHEBI:134225"/>
    </reaction>
</comment>
<comment type="similarity">
    <text evidence="6">Belongs to the azoreductase type 1 family.</text>
</comment>
<evidence type="ECO:0000259" key="7">
    <source>
        <dbReference type="Pfam" id="PF02525"/>
    </source>
</evidence>
<dbReference type="Proteomes" id="UP000095705">
    <property type="component" value="Unassembled WGS sequence"/>
</dbReference>
<evidence type="ECO:0000256" key="1">
    <source>
        <dbReference type="ARBA" id="ARBA00022630"/>
    </source>
</evidence>
<dbReference type="GO" id="GO:0009055">
    <property type="term" value="F:electron transfer activity"/>
    <property type="evidence" value="ECO:0007669"/>
    <property type="project" value="UniProtKB-UniRule"/>
</dbReference>
<dbReference type="InterPro" id="IPR023048">
    <property type="entry name" value="NADH:quinone_OxRdtase_FMN_depd"/>
</dbReference>
<comment type="caution">
    <text evidence="6">Lacks conserved residue(s) required for the propagation of feature annotation.</text>
</comment>
<keyword evidence="9" id="KW-1185">Reference proteome</keyword>
<feature type="binding site" evidence="6">
    <location>
        <begin position="15"/>
        <end position="17"/>
    </location>
    <ligand>
        <name>FMN</name>
        <dbReference type="ChEBI" id="CHEBI:58210"/>
    </ligand>
</feature>
<dbReference type="GO" id="GO:0016655">
    <property type="term" value="F:oxidoreductase activity, acting on NAD(P)H, quinone or similar compound as acceptor"/>
    <property type="evidence" value="ECO:0007669"/>
    <property type="project" value="InterPro"/>
</dbReference>
<keyword evidence="4 6" id="KW-0520">NAD</keyword>
<comment type="catalytic activity">
    <reaction evidence="5">
        <text>N,N-dimethyl-1,4-phenylenediamine + anthranilate + 2 NAD(+) = 2-(4-dimethylaminophenyl)diazenylbenzoate + 2 NADH + 2 H(+)</text>
        <dbReference type="Rhea" id="RHEA:55872"/>
        <dbReference type="ChEBI" id="CHEBI:15378"/>
        <dbReference type="ChEBI" id="CHEBI:15783"/>
        <dbReference type="ChEBI" id="CHEBI:16567"/>
        <dbReference type="ChEBI" id="CHEBI:57540"/>
        <dbReference type="ChEBI" id="CHEBI:57945"/>
        <dbReference type="ChEBI" id="CHEBI:71579"/>
        <dbReference type="EC" id="1.7.1.17"/>
    </reaction>
    <physiologicalReaction direction="right-to-left" evidence="5">
        <dbReference type="Rhea" id="RHEA:55874"/>
    </physiologicalReaction>
</comment>
<dbReference type="GO" id="GO:0010181">
    <property type="term" value="F:FMN binding"/>
    <property type="evidence" value="ECO:0007669"/>
    <property type="project" value="UniProtKB-UniRule"/>
</dbReference>
<dbReference type="PANTHER" id="PTHR43741">
    <property type="entry name" value="FMN-DEPENDENT NADH-AZOREDUCTASE 1"/>
    <property type="match status" value="1"/>
</dbReference>
<proteinExistence type="inferred from homology"/>
<evidence type="ECO:0000313" key="9">
    <source>
        <dbReference type="Proteomes" id="UP000095705"/>
    </source>
</evidence>
<gene>
    <name evidence="6" type="primary">azoR</name>
    <name evidence="8" type="ORF">BGK67_24650</name>
</gene>
<evidence type="ECO:0000256" key="2">
    <source>
        <dbReference type="ARBA" id="ARBA00022643"/>
    </source>
</evidence>
<feature type="domain" description="Flavodoxin-like fold" evidence="7">
    <location>
        <begin position="3"/>
        <end position="178"/>
    </location>
</feature>
<dbReference type="InterPro" id="IPR050104">
    <property type="entry name" value="FMN-dep_NADH:Q_OxRdtase_AzoR1"/>
</dbReference>
<protein>
    <recommendedName>
        <fullName evidence="6">FMN dependent NADH:quinone oxidoreductase</fullName>
        <ecNumber evidence="6">1.6.5.-</ecNumber>
    </recommendedName>
    <alternativeName>
        <fullName evidence="6">Azo-dye reductase</fullName>
    </alternativeName>
    <alternativeName>
        <fullName evidence="6">FMN-dependent NADH-azo compound oxidoreductase</fullName>
    </alternativeName>
    <alternativeName>
        <fullName evidence="6">FMN-dependent NADH-azoreductase</fullName>
        <ecNumber evidence="6">1.7.1.17</ecNumber>
    </alternativeName>
</protein>
<organism evidence="8 9">
    <name type="scientific">Streptomyces subrutilus</name>
    <dbReference type="NCBI Taxonomy" id="36818"/>
    <lineage>
        <taxon>Bacteria</taxon>
        <taxon>Bacillati</taxon>
        <taxon>Actinomycetota</taxon>
        <taxon>Actinomycetes</taxon>
        <taxon>Kitasatosporales</taxon>
        <taxon>Streptomycetaceae</taxon>
        <taxon>Streptomyces</taxon>
    </lineage>
</organism>
<name>A0A1E5PX83_9ACTN</name>
<keyword evidence="3 6" id="KW-0560">Oxidoreductase</keyword>
<dbReference type="STRING" id="36818.BGK67_24650"/>
<dbReference type="EC" id="1.7.1.17" evidence="6"/>
<comment type="cofactor">
    <cofactor evidence="6">
        <name>FMN</name>
        <dbReference type="ChEBI" id="CHEBI:58210"/>
    </cofactor>
    <text evidence="6">Binds 1 FMN per subunit.</text>
</comment>